<dbReference type="InterPro" id="IPR032466">
    <property type="entry name" value="Metal_Hydrolase"/>
</dbReference>
<dbReference type="SUPFAM" id="SSF51556">
    <property type="entry name" value="Metallo-dependent hydrolases"/>
    <property type="match status" value="1"/>
</dbReference>
<dbReference type="Gene3D" id="3.20.20.140">
    <property type="entry name" value="Metal-dependent hydrolases"/>
    <property type="match status" value="1"/>
</dbReference>
<reference evidence="2" key="1">
    <citation type="submission" date="2023-07" db="EMBL/GenBank/DDBJ databases">
        <authorList>
            <person name="Peng Z."/>
        </authorList>
    </citation>
    <scope>NUCLEOTIDE SEQUENCE</scope>
    <source>
        <strain evidence="2">KP219</strain>
    </source>
</reference>
<dbReference type="RefSeq" id="WP_305202766.1">
    <property type="nucleotide sequence ID" value="NZ_JAUUIA010001192.1"/>
</dbReference>
<proteinExistence type="predicted"/>
<dbReference type="PANTHER" id="PTHR43668">
    <property type="entry name" value="ALLANTOINASE"/>
    <property type="match status" value="1"/>
</dbReference>
<evidence type="ECO:0000313" key="2">
    <source>
        <dbReference type="EMBL" id="MDP0971762.1"/>
    </source>
</evidence>
<gene>
    <name evidence="2" type="ORF">Q6294_33020</name>
</gene>
<feature type="domain" description="Amidohydrolase-related" evidence="1">
    <location>
        <begin position="1"/>
        <end position="73"/>
    </location>
</feature>
<feature type="non-terminal residue" evidence="2">
    <location>
        <position position="81"/>
    </location>
</feature>
<evidence type="ECO:0000313" key="3">
    <source>
        <dbReference type="Proteomes" id="UP001244490"/>
    </source>
</evidence>
<dbReference type="InterPro" id="IPR050138">
    <property type="entry name" value="DHOase/Allantoinase_Hydrolase"/>
</dbReference>
<evidence type="ECO:0000259" key="1">
    <source>
        <dbReference type="Pfam" id="PF01979"/>
    </source>
</evidence>
<dbReference type="EMBL" id="JAUUIA010001192">
    <property type="protein sequence ID" value="MDP0971762.1"/>
    <property type="molecule type" value="Genomic_DNA"/>
</dbReference>
<sequence>PGLVDSHVHLDEPGRTEWEGFATGTAAAAAGGVTTVVDMPLNSSPVTTTPEALEAKRAAAVGKLAVDVAYWGGAVPENLGA</sequence>
<dbReference type="Pfam" id="PF01979">
    <property type="entry name" value="Amidohydro_1"/>
    <property type="match status" value="1"/>
</dbReference>
<comment type="caution">
    <text evidence="2">The sequence shown here is derived from an EMBL/GenBank/DDBJ whole genome shotgun (WGS) entry which is preliminary data.</text>
</comment>
<organism evidence="2 3">
    <name type="scientific">Klebsiella pneumoniae</name>
    <dbReference type="NCBI Taxonomy" id="573"/>
    <lineage>
        <taxon>Bacteria</taxon>
        <taxon>Pseudomonadati</taxon>
        <taxon>Pseudomonadota</taxon>
        <taxon>Gammaproteobacteria</taxon>
        <taxon>Enterobacterales</taxon>
        <taxon>Enterobacteriaceae</taxon>
        <taxon>Klebsiella/Raoultella group</taxon>
        <taxon>Klebsiella</taxon>
        <taxon>Klebsiella pneumoniae complex</taxon>
    </lineage>
</organism>
<dbReference type="GO" id="GO:0006145">
    <property type="term" value="P:purine nucleobase catabolic process"/>
    <property type="evidence" value="ECO:0007669"/>
    <property type="project" value="TreeGrafter"/>
</dbReference>
<dbReference type="PANTHER" id="PTHR43668:SF2">
    <property type="entry name" value="ALLANTOINASE"/>
    <property type="match status" value="1"/>
</dbReference>
<dbReference type="AlphaFoldDB" id="A0AAW8AQL8"/>
<feature type="non-terminal residue" evidence="2">
    <location>
        <position position="1"/>
    </location>
</feature>
<dbReference type="InterPro" id="IPR006680">
    <property type="entry name" value="Amidohydro-rel"/>
</dbReference>
<dbReference type="Proteomes" id="UP001244490">
    <property type="component" value="Unassembled WGS sequence"/>
</dbReference>
<name>A0AAW8AQL8_KLEPN</name>
<dbReference type="GO" id="GO:0005737">
    <property type="term" value="C:cytoplasm"/>
    <property type="evidence" value="ECO:0007669"/>
    <property type="project" value="TreeGrafter"/>
</dbReference>
<protein>
    <submittedName>
        <fullName evidence="2">Amidohydrolase family protein</fullName>
    </submittedName>
</protein>
<accession>A0AAW8AQL8</accession>
<dbReference type="GO" id="GO:0004038">
    <property type="term" value="F:allantoinase activity"/>
    <property type="evidence" value="ECO:0007669"/>
    <property type="project" value="TreeGrafter"/>
</dbReference>